<dbReference type="EMBL" id="BAER01000115">
    <property type="protein sequence ID" value="GAC34651.1"/>
    <property type="molecule type" value="Genomic_DNA"/>
</dbReference>
<sequence length="41" mass="4625">MTLFATDFGWIVATFCQFQEVHEAIFGMLPIVKSSTKAVLF</sequence>
<reference evidence="2" key="1">
    <citation type="journal article" date="2014" name="Environ. Microbiol.">
        <title>Comparative genomics of the marine bacterial genus Glaciecola reveals the high degree of genomic diversity and genomic characteristic for cold adaptation.</title>
        <authorList>
            <person name="Qin Q.L."/>
            <person name="Xie B.B."/>
            <person name="Yu Y."/>
            <person name="Shu Y.L."/>
            <person name="Rong J.C."/>
            <person name="Zhang Y.J."/>
            <person name="Zhao D.L."/>
            <person name="Chen X.L."/>
            <person name="Zhang X.Y."/>
            <person name="Chen B."/>
            <person name="Zhou B.C."/>
            <person name="Zhang Y.Z."/>
        </authorList>
    </citation>
    <scope>NUCLEOTIDE SEQUENCE [LARGE SCALE GENOMIC DNA]</scope>
    <source>
        <strain evidence="2">LMG 21857</strain>
    </source>
</reference>
<accession>K6ZF12</accession>
<evidence type="ECO:0000313" key="2">
    <source>
        <dbReference type="Proteomes" id="UP000006322"/>
    </source>
</evidence>
<dbReference type="Proteomes" id="UP000006322">
    <property type="component" value="Unassembled WGS sequence"/>
</dbReference>
<evidence type="ECO:0000313" key="1">
    <source>
        <dbReference type="EMBL" id="GAC34651.1"/>
    </source>
</evidence>
<proteinExistence type="predicted"/>
<organism evidence="1 2">
    <name type="scientific">Paraglaciecola polaris LMG 21857</name>
    <dbReference type="NCBI Taxonomy" id="1129793"/>
    <lineage>
        <taxon>Bacteria</taxon>
        <taxon>Pseudomonadati</taxon>
        <taxon>Pseudomonadota</taxon>
        <taxon>Gammaproteobacteria</taxon>
        <taxon>Alteromonadales</taxon>
        <taxon>Alteromonadaceae</taxon>
        <taxon>Paraglaciecola</taxon>
    </lineage>
</organism>
<dbReference type="AlphaFoldDB" id="K6ZF12"/>
<gene>
    <name evidence="1" type="ORF">GPLA_3766</name>
</gene>
<keyword evidence="2" id="KW-1185">Reference proteome</keyword>
<protein>
    <submittedName>
        <fullName evidence="1">Uncharacterized protein</fullName>
    </submittedName>
</protein>
<name>K6ZF12_9ALTE</name>
<comment type="caution">
    <text evidence="1">The sequence shown here is derived from an EMBL/GenBank/DDBJ whole genome shotgun (WGS) entry which is preliminary data.</text>
</comment>